<feature type="region of interest" description="Disordered" evidence="1">
    <location>
        <begin position="320"/>
        <end position="356"/>
    </location>
</feature>
<organism evidence="2 3">
    <name type="scientific">Fragilariopsis cylindrus CCMP1102</name>
    <dbReference type="NCBI Taxonomy" id="635003"/>
    <lineage>
        <taxon>Eukaryota</taxon>
        <taxon>Sar</taxon>
        <taxon>Stramenopiles</taxon>
        <taxon>Ochrophyta</taxon>
        <taxon>Bacillariophyta</taxon>
        <taxon>Bacillariophyceae</taxon>
        <taxon>Bacillariophycidae</taxon>
        <taxon>Bacillariales</taxon>
        <taxon>Bacillariaceae</taxon>
        <taxon>Fragilariopsis</taxon>
    </lineage>
</organism>
<feature type="compositionally biased region" description="Basic and acidic residues" evidence="1">
    <location>
        <begin position="1"/>
        <end position="18"/>
    </location>
</feature>
<proteinExistence type="predicted"/>
<sequence>MEAETYQKNESDKLEHAKLLRKQPLSNPHVRRFYTRTRGIPYHCLVENKDGEVKEEYEEDEEEQDQKPKSIPYSVKVERCPLTSGTYVILPRSWCHQWRRYMKTGDGCKPLPPDSSFLLCDTHKLAVLPPHLEAFLNGETTQLFASVKQDVVSSSPAATSAGVPRSPVGMTQPSGRTLDADLMNALSAAGISRVDMTAQRRAMLQLEEQQHERLQQQQQEVAVIASPTTPRRRRDSSSSCCNNDLLDRENHAVIELVTHEELLALQQETGCWSKQEQFSLTYSMCVTVEKNGTYGFSTLRCRECDSTGLRFTAPCASASAPIKKTKTDPQRKVQKKKKKKKKKLTVTPNKQIEELK</sequence>
<keyword evidence="3" id="KW-1185">Reference proteome</keyword>
<evidence type="ECO:0000256" key="1">
    <source>
        <dbReference type="SAM" id="MobiDB-lite"/>
    </source>
</evidence>
<dbReference type="InParanoid" id="A0A1E7FFF3"/>
<dbReference type="Proteomes" id="UP000095751">
    <property type="component" value="Unassembled WGS sequence"/>
</dbReference>
<evidence type="ECO:0000313" key="2">
    <source>
        <dbReference type="EMBL" id="OEU16900.1"/>
    </source>
</evidence>
<feature type="compositionally biased region" description="Basic residues" evidence="1">
    <location>
        <begin position="332"/>
        <end position="344"/>
    </location>
</feature>
<feature type="region of interest" description="Disordered" evidence="1">
    <location>
        <begin position="208"/>
        <end position="242"/>
    </location>
</feature>
<dbReference type="OrthoDB" id="47105at2759"/>
<dbReference type="EMBL" id="KV784358">
    <property type="protein sequence ID" value="OEU16900.1"/>
    <property type="molecule type" value="Genomic_DNA"/>
</dbReference>
<protein>
    <recommendedName>
        <fullName evidence="4">DUSP domain-containing protein</fullName>
    </recommendedName>
</protein>
<gene>
    <name evidence="2" type="ORF">FRACYDRAFT_269139</name>
</gene>
<dbReference type="AlphaFoldDB" id="A0A1E7FFF3"/>
<name>A0A1E7FFF3_9STRA</name>
<evidence type="ECO:0000313" key="3">
    <source>
        <dbReference type="Proteomes" id="UP000095751"/>
    </source>
</evidence>
<evidence type="ECO:0008006" key="4">
    <source>
        <dbReference type="Google" id="ProtNLM"/>
    </source>
</evidence>
<dbReference type="KEGG" id="fcy:FRACYDRAFT_269139"/>
<feature type="region of interest" description="Disordered" evidence="1">
    <location>
        <begin position="1"/>
        <end position="23"/>
    </location>
</feature>
<reference evidence="2 3" key="1">
    <citation type="submission" date="2016-09" db="EMBL/GenBank/DDBJ databases">
        <title>Extensive genetic diversity and differential bi-allelic expression allows diatom success in the polar Southern Ocean.</title>
        <authorList>
            <consortium name="DOE Joint Genome Institute"/>
            <person name="Mock T."/>
            <person name="Otillar R.P."/>
            <person name="Strauss J."/>
            <person name="Dupont C."/>
            <person name="Frickenhaus S."/>
            <person name="Maumus F."/>
            <person name="Mcmullan M."/>
            <person name="Sanges R."/>
            <person name="Schmutz J."/>
            <person name="Toseland A."/>
            <person name="Valas R."/>
            <person name="Veluchamy A."/>
            <person name="Ward B.J."/>
            <person name="Allen A."/>
            <person name="Barry K."/>
            <person name="Falciatore A."/>
            <person name="Ferrante M."/>
            <person name="Fortunato A.E."/>
            <person name="Gloeckner G."/>
            <person name="Gruber A."/>
            <person name="Hipkin R."/>
            <person name="Janech M."/>
            <person name="Kroth P."/>
            <person name="Leese F."/>
            <person name="Lindquist E."/>
            <person name="Lyon B.R."/>
            <person name="Martin J."/>
            <person name="Mayer C."/>
            <person name="Parker M."/>
            <person name="Quesneville H."/>
            <person name="Raymond J."/>
            <person name="Uhlig C."/>
            <person name="Valentin K.U."/>
            <person name="Worden A.Z."/>
            <person name="Armbrust E.V."/>
            <person name="Bowler C."/>
            <person name="Green B."/>
            <person name="Moulton V."/>
            <person name="Van Oosterhout C."/>
            <person name="Grigoriev I."/>
        </authorList>
    </citation>
    <scope>NUCLEOTIDE SEQUENCE [LARGE SCALE GENOMIC DNA]</scope>
    <source>
        <strain evidence="2 3">CCMP1102</strain>
    </source>
</reference>
<accession>A0A1E7FFF3</accession>